<evidence type="ECO:0000256" key="5">
    <source>
        <dbReference type="HAMAP-Rule" id="MF_00382"/>
    </source>
</evidence>
<evidence type="ECO:0000313" key="8">
    <source>
        <dbReference type="Proteomes" id="UP000033934"/>
    </source>
</evidence>
<name>A0A0G0NLM7_9BACT</name>
<evidence type="ECO:0000313" key="7">
    <source>
        <dbReference type="EMBL" id="KKQ86804.1"/>
    </source>
</evidence>
<dbReference type="Proteomes" id="UP000033934">
    <property type="component" value="Unassembled WGS sequence"/>
</dbReference>
<dbReference type="AlphaFoldDB" id="A0A0G0NLM7"/>
<keyword evidence="2 5" id="KW-0689">Ribosomal protein</keyword>
<dbReference type="GO" id="GO:0005840">
    <property type="term" value="C:ribosome"/>
    <property type="evidence" value="ECO:0007669"/>
    <property type="project" value="UniProtKB-KW"/>
</dbReference>
<comment type="similarity">
    <text evidence="1 5 6">Belongs to the bacterial ribosomal protein bL20 family.</text>
</comment>
<proteinExistence type="inferred from homology"/>
<dbReference type="EMBL" id="LBVO01000062">
    <property type="protein sequence ID" value="KKQ86804.1"/>
    <property type="molecule type" value="Genomic_DNA"/>
</dbReference>
<dbReference type="PANTHER" id="PTHR10986">
    <property type="entry name" value="39S RIBOSOMAL PROTEIN L20"/>
    <property type="match status" value="1"/>
</dbReference>
<dbReference type="Gene3D" id="6.10.160.10">
    <property type="match status" value="1"/>
</dbReference>
<dbReference type="FunFam" id="1.10.1900.20:FF:000001">
    <property type="entry name" value="50S ribosomal protein L20"/>
    <property type="match status" value="1"/>
</dbReference>
<dbReference type="PATRIC" id="fig|1618334.3.peg.791"/>
<protein>
    <recommendedName>
        <fullName evidence="4 5">Large ribosomal subunit protein bL20</fullName>
    </recommendedName>
</protein>
<dbReference type="GO" id="GO:0000027">
    <property type="term" value="P:ribosomal large subunit assembly"/>
    <property type="evidence" value="ECO:0007669"/>
    <property type="project" value="UniProtKB-UniRule"/>
</dbReference>
<dbReference type="GO" id="GO:0006412">
    <property type="term" value="P:translation"/>
    <property type="evidence" value="ECO:0007669"/>
    <property type="project" value="InterPro"/>
</dbReference>
<keyword evidence="5 6" id="KW-0694">RNA-binding</keyword>
<dbReference type="InterPro" id="IPR005813">
    <property type="entry name" value="Ribosomal_bL20"/>
</dbReference>
<dbReference type="GO" id="GO:0003735">
    <property type="term" value="F:structural constituent of ribosome"/>
    <property type="evidence" value="ECO:0007669"/>
    <property type="project" value="InterPro"/>
</dbReference>
<dbReference type="PRINTS" id="PR00062">
    <property type="entry name" value="RIBOSOMALL20"/>
</dbReference>
<keyword evidence="3 5" id="KW-0687">Ribonucleoprotein</keyword>
<dbReference type="NCBIfam" id="TIGR01032">
    <property type="entry name" value="rplT_bact"/>
    <property type="match status" value="1"/>
</dbReference>
<dbReference type="GO" id="GO:1990904">
    <property type="term" value="C:ribonucleoprotein complex"/>
    <property type="evidence" value="ECO:0007669"/>
    <property type="project" value="UniProtKB-KW"/>
</dbReference>
<evidence type="ECO:0000256" key="3">
    <source>
        <dbReference type="ARBA" id="ARBA00023274"/>
    </source>
</evidence>
<sequence>MRVKRGVVRHAKHKKVFAQTKGFYGQRKNIFKQAKEALLRAGNFAYRDRRVKKRDFRRQWIHTINAACRMNGIKYSEFIYGLKKANIELDRKILADLAENNQNAFVEIVKQVKTTTT</sequence>
<dbReference type="GO" id="GO:0019843">
    <property type="term" value="F:rRNA binding"/>
    <property type="evidence" value="ECO:0007669"/>
    <property type="project" value="UniProtKB-UniRule"/>
</dbReference>
<evidence type="ECO:0000256" key="2">
    <source>
        <dbReference type="ARBA" id="ARBA00022980"/>
    </source>
</evidence>
<dbReference type="Gene3D" id="1.10.1900.20">
    <property type="entry name" value="Ribosomal protein L20"/>
    <property type="match status" value="1"/>
</dbReference>
<dbReference type="HAMAP" id="MF_00382">
    <property type="entry name" value="Ribosomal_bL20"/>
    <property type="match status" value="1"/>
</dbReference>
<reference evidence="7 8" key="1">
    <citation type="journal article" date="2015" name="Nature">
        <title>rRNA introns, odd ribosomes, and small enigmatic genomes across a large radiation of phyla.</title>
        <authorList>
            <person name="Brown C.T."/>
            <person name="Hug L.A."/>
            <person name="Thomas B.C."/>
            <person name="Sharon I."/>
            <person name="Castelle C.J."/>
            <person name="Singh A."/>
            <person name="Wilkins M.J."/>
            <person name="Williams K.H."/>
            <person name="Banfield J.F."/>
        </authorList>
    </citation>
    <scope>NUCLEOTIDE SEQUENCE [LARGE SCALE GENOMIC DNA]</scope>
</reference>
<dbReference type="Pfam" id="PF00453">
    <property type="entry name" value="Ribosomal_L20"/>
    <property type="match status" value="1"/>
</dbReference>
<dbReference type="SUPFAM" id="SSF74731">
    <property type="entry name" value="Ribosomal protein L20"/>
    <property type="match status" value="1"/>
</dbReference>
<accession>A0A0G0NLM7</accession>
<organism evidence="7 8">
    <name type="scientific">Berkelbacteria bacterium GW2011_GWA2_38_9</name>
    <dbReference type="NCBI Taxonomy" id="1618334"/>
    <lineage>
        <taxon>Bacteria</taxon>
        <taxon>Candidatus Berkelbacteria</taxon>
    </lineage>
</organism>
<evidence type="ECO:0000256" key="4">
    <source>
        <dbReference type="ARBA" id="ARBA00035172"/>
    </source>
</evidence>
<gene>
    <name evidence="5" type="primary">rplT</name>
    <name evidence="7" type="ORF">UT11_C0062G0009</name>
</gene>
<keyword evidence="5 6" id="KW-0699">rRNA-binding</keyword>
<comment type="caution">
    <text evidence="7">The sequence shown here is derived from an EMBL/GenBank/DDBJ whole genome shotgun (WGS) entry which is preliminary data.</text>
</comment>
<evidence type="ECO:0000256" key="6">
    <source>
        <dbReference type="RuleBase" id="RU000560"/>
    </source>
</evidence>
<dbReference type="CDD" id="cd07026">
    <property type="entry name" value="Ribosomal_L20"/>
    <property type="match status" value="1"/>
</dbReference>
<comment type="function">
    <text evidence="5 6">Binds directly to 23S ribosomal RNA and is necessary for the in vitro assembly process of the 50S ribosomal subunit. It is not involved in the protein synthesizing functions of that subunit.</text>
</comment>
<evidence type="ECO:0000256" key="1">
    <source>
        <dbReference type="ARBA" id="ARBA00007698"/>
    </source>
</evidence>
<dbReference type="InterPro" id="IPR035566">
    <property type="entry name" value="Ribosomal_protein_bL20_C"/>
</dbReference>